<comment type="caution">
    <text evidence="3">The sequence shown here is derived from an EMBL/GenBank/DDBJ whole genome shotgun (WGS) entry which is preliminary data.</text>
</comment>
<dbReference type="Pfam" id="PF13917">
    <property type="entry name" value="zf-CCHC_3"/>
    <property type="match status" value="1"/>
</dbReference>
<evidence type="ECO:0000256" key="2">
    <source>
        <dbReference type="SAM" id="MobiDB-lite"/>
    </source>
</evidence>
<proteinExistence type="predicted"/>
<evidence type="ECO:0000313" key="4">
    <source>
        <dbReference type="Proteomes" id="UP000279236"/>
    </source>
</evidence>
<keyword evidence="1" id="KW-0507">mRNA processing</keyword>
<gene>
    <name evidence="3" type="ORF">EHS24_007198</name>
</gene>
<evidence type="ECO:0008006" key="5">
    <source>
        <dbReference type="Google" id="ProtNLM"/>
    </source>
</evidence>
<dbReference type="InterPro" id="IPR036875">
    <property type="entry name" value="Znf_CCHC_sf"/>
</dbReference>
<dbReference type="EMBL" id="RSCE01000004">
    <property type="protein sequence ID" value="RSH83511.1"/>
    <property type="molecule type" value="Genomic_DNA"/>
</dbReference>
<dbReference type="GO" id="GO:0006397">
    <property type="term" value="P:mRNA processing"/>
    <property type="evidence" value="ECO:0007669"/>
    <property type="project" value="UniProtKB-KW"/>
</dbReference>
<evidence type="ECO:0000313" key="3">
    <source>
        <dbReference type="EMBL" id="RSH83511.1"/>
    </source>
</evidence>
<feature type="compositionally biased region" description="Basic and acidic residues" evidence="2">
    <location>
        <begin position="143"/>
        <end position="159"/>
    </location>
</feature>
<sequence>MFNRSNLPKQLQSNKASSSTRCQKCLKYGHHTYECSNARPYVPRPSRTKELSQGLGSSARDKPSVEVPEEFKSGVGLADKILRAKAAERESSRGSKKDRERSRSPQRKRRSSSSSSDSDSESDVETRRRRKRHYSTESDSDSESDRGRTDVKTGDDRRSPPASLSPDHPHSPVRQRLRRDSTGSASPGPRRSDSPNK</sequence>
<dbReference type="GO" id="GO:0008270">
    <property type="term" value="F:zinc ion binding"/>
    <property type="evidence" value="ECO:0007669"/>
    <property type="project" value="InterPro"/>
</dbReference>
<feature type="compositionally biased region" description="Basic and acidic residues" evidence="2">
    <location>
        <begin position="80"/>
        <end position="103"/>
    </location>
</feature>
<feature type="compositionally biased region" description="Basic and acidic residues" evidence="2">
    <location>
        <begin position="59"/>
        <end position="72"/>
    </location>
</feature>
<name>A0A427XXH0_9TREE</name>
<dbReference type="OrthoDB" id="437973at2759"/>
<evidence type="ECO:0000256" key="1">
    <source>
        <dbReference type="ARBA" id="ARBA00022664"/>
    </source>
</evidence>
<dbReference type="SUPFAM" id="SSF57756">
    <property type="entry name" value="Retrovirus zinc finger-like domains"/>
    <property type="match status" value="1"/>
</dbReference>
<dbReference type="GO" id="GO:0003676">
    <property type="term" value="F:nucleic acid binding"/>
    <property type="evidence" value="ECO:0007669"/>
    <property type="project" value="InterPro"/>
</dbReference>
<protein>
    <recommendedName>
        <fullName evidence="5">Zinc knuckle-domain-containing protein</fullName>
    </recommendedName>
</protein>
<reference evidence="3 4" key="1">
    <citation type="submission" date="2018-11" db="EMBL/GenBank/DDBJ databases">
        <title>Genome sequence of Apiotrichum porosum DSM 27194.</title>
        <authorList>
            <person name="Aliyu H."/>
            <person name="Gorte O."/>
            <person name="Ochsenreither K."/>
        </authorList>
    </citation>
    <scope>NUCLEOTIDE SEQUENCE [LARGE SCALE GENOMIC DNA]</scope>
    <source>
        <strain evidence="3 4">DSM 27194</strain>
    </source>
</reference>
<dbReference type="Proteomes" id="UP000279236">
    <property type="component" value="Unassembled WGS sequence"/>
</dbReference>
<keyword evidence="4" id="KW-1185">Reference proteome</keyword>
<feature type="region of interest" description="Disordered" evidence="2">
    <location>
        <begin position="1"/>
        <end position="21"/>
    </location>
</feature>
<dbReference type="AlphaFoldDB" id="A0A427XXH0"/>
<accession>A0A427XXH0</accession>
<dbReference type="RefSeq" id="XP_028477463.1">
    <property type="nucleotide sequence ID" value="XM_028622571.1"/>
</dbReference>
<feature type="region of interest" description="Disordered" evidence="2">
    <location>
        <begin position="35"/>
        <end position="197"/>
    </location>
</feature>
<dbReference type="STRING" id="105984.A0A427XXH0"/>
<organism evidence="3 4">
    <name type="scientific">Apiotrichum porosum</name>
    <dbReference type="NCBI Taxonomy" id="105984"/>
    <lineage>
        <taxon>Eukaryota</taxon>
        <taxon>Fungi</taxon>
        <taxon>Dikarya</taxon>
        <taxon>Basidiomycota</taxon>
        <taxon>Agaricomycotina</taxon>
        <taxon>Tremellomycetes</taxon>
        <taxon>Trichosporonales</taxon>
        <taxon>Trichosporonaceae</taxon>
        <taxon>Apiotrichum</taxon>
    </lineage>
</organism>
<dbReference type="GeneID" id="39591741"/>